<dbReference type="Pfam" id="PF00440">
    <property type="entry name" value="TetR_N"/>
    <property type="match status" value="1"/>
</dbReference>
<dbReference type="InterPro" id="IPR050109">
    <property type="entry name" value="HTH-type_TetR-like_transc_reg"/>
</dbReference>
<accession>A0A7W9KNP0</accession>
<feature type="domain" description="HTH tetR-type" evidence="5">
    <location>
        <begin position="3"/>
        <end position="63"/>
    </location>
</feature>
<dbReference type="AlphaFoldDB" id="A0A7W9KNP0"/>
<evidence type="ECO:0000256" key="3">
    <source>
        <dbReference type="ARBA" id="ARBA00023163"/>
    </source>
</evidence>
<organism evidence="6 7">
    <name type="scientific">Kutzneria kofuensis</name>
    <dbReference type="NCBI Taxonomy" id="103725"/>
    <lineage>
        <taxon>Bacteria</taxon>
        <taxon>Bacillati</taxon>
        <taxon>Actinomycetota</taxon>
        <taxon>Actinomycetes</taxon>
        <taxon>Pseudonocardiales</taxon>
        <taxon>Pseudonocardiaceae</taxon>
        <taxon>Kutzneria</taxon>
    </lineage>
</organism>
<dbReference type="PROSITE" id="PS50977">
    <property type="entry name" value="HTH_TETR_2"/>
    <property type="match status" value="1"/>
</dbReference>
<dbReference type="RefSeq" id="WP_184867000.1">
    <property type="nucleotide sequence ID" value="NZ_BAAAWY010000024.1"/>
</dbReference>
<evidence type="ECO:0000313" key="6">
    <source>
        <dbReference type="EMBL" id="MBB5895174.1"/>
    </source>
</evidence>
<evidence type="ECO:0000256" key="2">
    <source>
        <dbReference type="ARBA" id="ARBA00023125"/>
    </source>
</evidence>
<evidence type="ECO:0000259" key="5">
    <source>
        <dbReference type="PROSITE" id="PS50977"/>
    </source>
</evidence>
<dbReference type="InterPro" id="IPR001647">
    <property type="entry name" value="HTH_TetR"/>
</dbReference>
<sequence length="225" mass="23883">MTSSARDRLLLAAGQLLHEARGGNVSTRAICERAGVQAPTLYHHFGSKQGLLDAVVNYGFTQYVEQHTEDTADPVRALRSGWDSHVRYGLEHPGFYVLLYGQIEPTVPCTLTARAEAMLLDRLVEVARQGRLLVPPAEAAREIVAANVGVTLSLIARPEDDRDLGMSARVRDAVLGSLVTDDAAPGDGSVGALAVALSAALGEGGGKLSAAETAMLREWLDRLSG</sequence>
<name>A0A7W9KNP0_9PSEU</name>
<evidence type="ECO:0000256" key="4">
    <source>
        <dbReference type="PROSITE-ProRule" id="PRU00335"/>
    </source>
</evidence>
<dbReference type="GO" id="GO:0000976">
    <property type="term" value="F:transcription cis-regulatory region binding"/>
    <property type="evidence" value="ECO:0007669"/>
    <property type="project" value="TreeGrafter"/>
</dbReference>
<reference evidence="6 7" key="1">
    <citation type="submission" date="2020-08" db="EMBL/GenBank/DDBJ databases">
        <title>Sequencing the genomes of 1000 actinobacteria strains.</title>
        <authorList>
            <person name="Klenk H.-P."/>
        </authorList>
    </citation>
    <scope>NUCLEOTIDE SEQUENCE [LARGE SCALE GENOMIC DNA]</scope>
    <source>
        <strain evidence="6 7">DSM 43851</strain>
    </source>
</reference>
<dbReference type="SUPFAM" id="SSF46689">
    <property type="entry name" value="Homeodomain-like"/>
    <property type="match status" value="1"/>
</dbReference>
<gene>
    <name evidence="6" type="ORF">BJ998_006370</name>
</gene>
<dbReference type="PRINTS" id="PR00455">
    <property type="entry name" value="HTHTETR"/>
</dbReference>
<protein>
    <submittedName>
        <fullName evidence="6">AcrR family transcriptional regulator</fullName>
    </submittedName>
</protein>
<keyword evidence="2 4" id="KW-0238">DNA-binding</keyword>
<evidence type="ECO:0000256" key="1">
    <source>
        <dbReference type="ARBA" id="ARBA00023015"/>
    </source>
</evidence>
<dbReference type="PANTHER" id="PTHR30055">
    <property type="entry name" value="HTH-TYPE TRANSCRIPTIONAL REGULATOR RUTR"/>
    <property type="match status" value="1"/>
</dbReference>
<dbReference type="InterPro" id="IPR009057">
    <property type="entry name" value="Homeodomain-like_sf"/>
</dbReference>
<dbReference type="PANTHER" id="PTHR30055:SF234">
    <property type="entry name" value="HTH-TYPE TRANSCRIPTIONAL REGULATOR BETI"/>
    <property type="match status" value="1"/>
</dbReference>
<dbReference type="Gene3D" id="1.10.357.10">
    <property type="entry name" value="Tetracycline Repressor, domain 2"/>
    <property type="match status" value="1"/>
</dbReference>
<evidence type="ECO:0000313" key="7">
    <source>
        <dbReference type="Proteomes" id="UP000585638"/>
    </source>
</evidence>
<keyword evidence="3" id="KW-0804">Transcription</keyword>
<feature type="DNA-binding region" description="H-T-H motif" evidence="4">
    <location>
        <begin position="26"/>
        <end position="45"/>
    </location>
</feature>
<dbReference type="Proteomes" id="UP000585638">
    <property type="component" value="Unassembled WGS sequence"/>
</dbReference>
<proteinExistence type="predicted"/>
<dbReference type="EMBL" id="JACHIR010000001">
    <property type="protein sequence ID" value="MBB5895174.1"/>
    <property type="molecule type" value="Genomic_DNA"/>
</dbReference>
<keyword evidence="7" id="KW-1185">Reference proteome</keyword>
<dbReference type="GO" id="GO:0003700">
    <property type="term" value="F:DNA-binding transcription factor activity"/>
    <property type="evidence" value="ECO:0007669"/>
    <property type="project" value="TreeGrafter"/>
</dbReference>
<comment type="caution">
    <text evidence="6">The sequence shown here is derived from an EMBL/GenBank/DDBJ whole genome shotgun (WGS) entry which is preliminary data.</text>
</comment>
<keyword evidence="1" id="KW-0805">Transcription regulation</keyword>